<organism evidence="2 3">
    <name type="scientific">Veronia pacifica</name>
    <dbReference type="NCBI Taxonomy" id="1080227"/>
    <lineage>
        <taxon>Bacteria</taxon>
        <taxon>Pseudomonadati</taxon>
        <taxon>Pseudomonadota</taxon>
        <taxon>Gammaproteobacteria</taxon>
        <taxon>Vibrionales</taxon>
        <taxon>Vibrionaceae</taxon>
        <taxon>Veronia</taxon>
    </lineage>
</organism>
<reference evidence="2 3" key="1">
    <citation type="submission" date="2016-05" db="EMBL/GenBank/DDBJ databases">
        <title>Genomic Taxonomy of the Vibrionaceae.</title>
        <authorList>
            <person name="Gomez-Gil B."/>
            <person name="Enciso-Ibarra J."/>
        </authorList>
    </citation>
    <scope>NUCLEOTIDE SEQUENCE [LARGE SCALE GENOMIC DNA]</scope>
    <source>
        <strain evidence="2 3">CAIM 1920</strain>
    </source>
</reference>
<protein>
    <submittedName>
        <fullName evidence="2">Uncharacterized protein</fullName>
    </submittedName>
</protein>
<dbReference type="RefSeq" id="WP_068905470.1">
    <property type="nucleotide sequence ID" value="NZ_JBHUIF010000009.1"/>
</dbReference>
<dbReference type="AlphaFoldDB" id="A0A1C3E920"/>
<evidence type="ECO:0000313" key="2">
    <source>
        <dbReference type="EMBL" id="ODA29767.1"/>
    </source>
</evidence>
<dbReference type="OrthoDB" id="7097919at2"/>
<name>A0A1C3E920_9GAMM</name>
<gene>
    <name evidence="2" type="ORF">A8L45_21820</name>
</gene>
<feature type="signal peptide" evidence="1">
    <location>
        <begin position="1"/>
        <end position="22"/>
    </location>
</feature>
<proteinExistence type="predicted"/>
<keyword evidence="1" id="KW-0732">Signal</keyword>
<keyword evidence="3" id="KW-1185">Reference proteome</keyword>
<dbReference type="EMBL" id="LYBM01000064">
    <property type="protein sequence ID" value="ODA29767.1"/>
    <property type="molecule type" value="Genomic_DNA"/>
</dbReference>
<accession>A0A1C3E920</accession>
<evidence type="ECO:0000313" key="3">
    <source>
        <dbReference type="Proteomes" id="UP000094936"/>
    </source>
</evidence>
<sequence>MKTRNILMSMLVLLMSTNLVHAGEIVSGGLHYEVNQDIHSYSSKESGFYAGQQVKNHTLDIEGKLSGSIVLKSNDHHSLSFTDSDAEIIKIGKGFWLLSYPQETELGQKVEWLMHQPGVLKAEIEVSTNLLKLQ</sequence>
<evidence type="ECO:0000256" key="1">
    <source>
        <dbReference type="SAM" id="SignalP"/>
    </source>
</evidence>
<feature type="chain" id="PRO_5008672893" evidence="1">
    <location>
        <begin position="23"/>
        <end position="134"/>
    </location>
</feature>
<dbReference type="Proteomes" id="UP000094936">
    <property type="component" value="Unassembled WGS sequence"/>
</dbReference>
<comment type="caution">
    <text evidence="2">The sequence shown here is derived from an EMBL/GenBank/DDBJ whole genome shotgun (WGS) entry which is preliminary data.</text>
</comment>